<protein>
    <submittedName>
        <fullName evidence="1">Uncharacterized protein</fullName>
    </submittedName>
</protein>
<proteinExistence type="predicted"/>
<sequence length="171" mass="18847">PSMFGVLPATDSTTAGFQHFSFTGMNPNILNSTLSKGDGQPQYFITTHTTTPGYTILTNVQGRNEVLIEWSHGCAMVEIAGALQKQYASMFLQLSPDRRFRIMNFAGDRYAWMARDKNICMYHRGGEGCLAQICKEEGIIRIEISPIAISRGLLAPVALSTILLQSGRVID</sequence>
<name>A0AA38NYP9_9AGAR</name>
<organism evidence="1 2">
    <name type="scientific">Lentinula raphanica</name>
    <dbReference type="NCBI Taxonomy" id="153919"/>
    <lineage>
        <taxon>Eukaryota</taxon>
        <taxon>Fungi</taxon>
        <taxon>Dikarya</taxon>
        <taxon>Basidiomycota</taxon>
        <taxon>Agaricomycotina</taxon>
        <taxon>Agaricomycetes</taxon>
        <taxon>Agaricomycetidae</taxon>
        <taxon>Agaricales</taxon>
        <taxon>Marasmiineae</taxon>
        <taxon>Omphalotaceae</taxon>
        <taxon>Lentinula</taxon>
    </lineage>
</organism>
<gene>
    <name evidence="1" type="ORF">F5878DRAFT_506960</name>
</gene>
<evidence type="ECO:0000313" key="1">
    <source>
        <dbReference type="EMBL" id="KAJ3833077.1"/>
    </source>
</evidence>
<reference evidence="1" key="1">
    <citation type="submission" date="2022-08" db="EMBL/GenBank/DDBJ databases">
        <authorList>
            <consortium name="DOE Joint Genome Institute"/>
            <person name="Min B."/>
            <person name="Riley R."/>
            <person name="Sierra-Patev S."/>
            <person name="Naranjo-Ortiz M."/>
            <person name="Looney B."/>
            <person name="Konkel Z."/>
            <person name="Slot J.C."/>
            <person name="Sakamoto Y."/>
            <person name="Steenwyk J.L."/>
            <person name="Rokas A."/>
            <person name="Carro J."/>
            <person name="Camarero S."/>
            <person name="Ferreira P."/>
            <person name="Molpeceres G."/>
            <person name="Ruiz-Duenas F.J."/>
            <person name="Serrano A."/>
            <person name="Henrissat B."/>
            <person name="Drula E."/>
            <person name="Hughes K.W."/>
            <person name="Mata J.L."/>
            <person name="Ishikawa N.K."/>
            <person name="Vargas-Isla R."/>
            <person name="Ushijima S."/>
            <person name="Smith C.A."/>
            <person name="Ahrendt S."/>
            <person name="Andreopoulos W."/>
            <person name="He G."/>
            <person name="Labutti K."/>
            <person name="Lipzen A."/>
            <person name="Ng V."/>
            <person name="Sandor L."/>
            <person name="Barry K."/>
            <person name="Martinez A.T."/>
            <person name="Xiao Y."/>
            <person name="Gibbons J.G."/>
            <person name="Terashima K."/>
            <person name="Hibbett D.S."/>
            <person name="Grigoriev I.V."/>
        </authorList>
    </citation>
    <scope>NUCLEOTIDE SEQUENCE</scope>
    <source>
        <strain evidence="1">TFB9207</strain>
    </source>
</reference>
<feature type="non-terminal residue" evidence="1">
    <location>
        <position position="171"/>
    </location>
</feature>
<comment type="caution">
    <text evidence="1">The sequence shown here is derived from an EMBL/GenBank/DDBJ whole genome shotgun (WGS) entry which is preliminary data.</text>
</comment>
<keyword evidence="2" id="KW-1185">Reference proteome</keyword>
<dbReference type="EMBL" id="MU806778">
    <property type="protein sequence ID" value="KAJ3833077.1"/>
    <property type="molecule type" value="Genomic_DNA"/>
</dbReference>
<evidence type="ECO:0000313" key="2">
    <source>
        <dbReference type="Proteomes" id="UP001163846"/>
    </source>
</evidence>
<accession>A0AA38NYP9</accession>
<dbReference type="Proteomes" id="UP001163846">
    <property type="component" value="Unassembled WGS sequence"/>
</dbReference>
<feature type="non-terminal residue" evidence="1">
    <location>
        <position position="1"/>
    </location>
</feature>
<dbReference type="AlphaFoldDB" id="A0AA38NYP9"/>